<evidence type="ECO:0000313" key="2">
    <source>
        <dbReference type="EMBL" id="QJA86097.1"/>
    </source>
</evidence>
<reference evidence="2" key="1">
    <citation type="submission" date="2020-03" db="EMBL/GenBank/DDBJ databases">
        <title>The deep terrestrial virosphere.</title>
        <authorList>
            <person name="Holmfeldt K."/>
            <person name="Nilsson E."/>
            <person name="Simone D."/>
            <person name="Lopez-Fernandez M."/>
            <person name="Wu X."/>
            <person name="de Brujin I."/>
            <person name="Lundin D."/>
            <person name="Andersson A."/>
            <person name="Bertilsson S."/>
            <person name="Dopson M."/>
        </authorList>
    </citation>
    <scope>NUCLEOTIDE SEQUENCE</scope>
    <source>
        <strain evidence="2">MM415B02139</strain>
    </source>
</reference>
<keyword evidence="1" id="KW-0812">Transmembrane</keyword>
<accession>A0A6M3KVE9</accession>
<keyword evidence="1" id="KW-1133">Transmembrane helix</keyword>
<feature type="transmembrane region" description="Helical" evidence="1">
    <location>
        <begin position="37"/>
        <end position="61"/>
    </location>
</feature>
<proteinExistence type="predicted"/>
<evidence type="ECO:0000256" key="1">
    <source>
        <dbReference type="SAM" id="Phobius"/>
    </source>
</evidence>
<organism evidence="2">
    <name type="scientific">viral metagenome</name>
    <dbReference type="NCBI Taxonomy" id="1070528"/>
    <lineage>
        <taxon>unclassified sequences</taxon>
        <taxon>metagenomes</taxon>
        <taxon>organismal metagenomes</taxon>
    </lineage>
</organism>
<name>A0A6M3KVE9_9ZZZZ</name>
<gene>
    <name evidence="2" type="ORF">MM415B02139_0010</name>
</gene>
<dbReference type="EMBL" id="MT142614">
    <property type="protein sequence ID" value="QJA86097.1"/>
    <property type="molecule type" value="Genomic_DNA"/>
</dbReference>
<keyword evidence="1" id="KW-0472">Membrane</keyword>
<sequence>MKQEDSIMRNGYVPPDDLKCPHTRPCKITIERPAATWWGYLLDVAVLAAAIAVAGLALGFFT</sequence>
<dbReference type="AlphaFoldDB" id="A0A6M3KVE9"/>
<protein>
    <submittedName>
        <fullName evidence="2">Uncharacterized protein</fullName>
    </submittedName>
</protein>